<dbReference type="SMART" id="SM00042">
    <property type="entry name" value="CUB"/>
    <property type="match status" value="4"/>
</dbReference>
<feature type="domain" description="CUB" evidence="5">
    <location>
        <begin position="156"/>
        <end position="277"/>
    </location>
</feature>
<name>A0A226EFT8_FOLCA</name>
<dbReference type="Proteomes" id="UP000198287">
    <property type="component" value="Unassembled WGS sequence"/>
</dbReference>
<dbReference type="AlphaFoldDB" id="A0A226EFT8"/>
<evidence type="ECO:0000256" key="1">
    <source>
        <dbReference type="ARBA" id="ARBA00022737"/>
    </source>
</evidence>
<feature type="signal peptide" evidence="4">
    <location>
        <begin position="1"/>
        <end position="19"/>
    </location>
</feature>
<dbReference type="Gene3D" id="2.60.120.290">
    <property type="entry name" value="Spermadhesin, CUB domain"/>
    <property type="match status" value="3"/>
</dbReference>
<protein>
    <submittedName>
        <fullName evidence="6">Cubilin</fullName>
    </submittedName>
</protein>
<dbReference type="InterPro" id="IPR035914">
    <property type="entry name" value="Sperma_CUB_dom_sf"/>
</dbReference>
<evidence type="ECO:0000313" key="7">
    <source>
        <dbReference type="Proteomes" id="UP000198287"/>
    </source>
</evidence>
<evidence type="ECO:0000313" key="6">
    <source>
        <dbReference type="EMBL" id="OXA55671.1"/>
    </source>
</evidence>
<feature type="domain" description="CUB" evidence="5">
    <location>
        <begin position="34"/>
        <end position="147"/>
    </location>
</feature>
<dbReference type="OrthoDB" id="9935125at2759"/>
<evidence type="ECO:0000256" key="2">
    <source>
        <dbReference type="ARBA" id="ARBA00023157"/>
    </source>
</evidence>
<keyword evidence="1" id="KW-0677">Repeat</keyword>
<dbReference type="InterPro" id="IPR000859">
    <property type="entry name" value="CUB_dom"/>
</dbReference>
<dbReference type="PROSITE" id="PS01180">
    <property type="entry name" value="CUB"/>
    <property type="match status" value="3"/>
</dbReference>
<dbReference type="EMBL" id="LNIX01000004">
    <property type="protein sequence ID" value="OXA55671.1"/>
    <property type="molecule type" value="Genomic_DNA"/>
</dbReference>
<dbReference type="SUPFAM" id="SSF49854">
    <property type="entry name" value="Spermadhesin, CUB domain"/>
    <property type="match status" value="4"/>
</dbReference>
<dbReference type="CDD" id="cd00041">
    <property type="entry name" value="CUB"/>
    <property type="match status" value="1"/>
</dbReference>
<gene>
    <name evidence="6" type="ORF">Fcan01_09138</name>
</gene>
<feature type="chain" id="PRO_5012036513" evidence="4">
    <location>
        <begin position="20"/>
        <end position="555"/>
    </location>
</feature>
<dbReference type="OMA" id="NSERCAW"/>
<proteinExistence type="predicted"/>
<evidence type="ECO:0000256" key="4">
    <source>
        <dbReference type="SAM" id="SignalP"/>
    </source>
</evidence>
<accession>A0A226EFT8</accession>
<feature type="domain" description="CUB" evidence="5">
    <location>
        <begin position="314"/>
        <end position="423"/>
    </location>
</feature>
<comment type="caution">
    <text evidence="6">The sequence shown here is derived from an EMBL/GenBank/DDBJ whole genome shotgun (WGS) entry which is preliminary data.</text>
</comment>
<keyword evidence="4" id="KW-0732">Signal</keyword>
<keyword evidence="7" id="KW-1185">Reference proteome</keyword>
<evidence type="ECO:0000259" key="5">
    <source>
        <dbReference type="PROSITE" id="PS01180"/>
    </source>
</evidence>
<sequence length="555" mass="61155">MKFIPLFLISALLAVQVASLSPNHDKKLAPLDTCGGTVEADSGTISYSFTTPGETCIWTVHLKEKTRFRYYFTTFDVPGRDTNCTGASLGIYSLNNIFSESFQGLDFCNEKNYSPSYFYEDGHTLAIVLRTDEYATSGRIGVSWLGQQTPTNPPSHGSSFTTTSSGLVQYPVGEEYPPNSVNTWVVQPSLLSTEATLTLENIDIEGCQFADRCLCDALIVYGVTARGELQAEAKFCGDTTSGEVTLTQSNKFIAVFFTDFLDDPGRGFGFQLVWRSGAQATTPITTTTLRTTTTVTTTERTTTPEPDQIIATECGGTIDANHGKILYKPDESYGNSERCAWIIRSPTHHKALYLSKIRSGFELGADYLGVYGFDKLESTSVTIGKSTNDPETRYIYQGSVAVVVFTSDAANTGTGFELDFRFNGTIDTGVRVFNDYFSPNVEGSVRVGGPNPDDYYDNYSFSVFVMSRNNTYYSDIGWTASLHIYRMEDAGLPACHYDGVRVYSVALDTLSFVGRYCSDSEASFGPFLARNLYIFVFASDGSINRGGFEITWRLR</sequence>
<dbReference type="Pfam" id="PF00431">
    <property type="entry name" value="CUB"/>
    <property type="match status" value="1"/>
</dbReference>
<keyword evidence="2" id="KW-1015">Disulfide bond</keyword>
<comment type="caution">
    <text evidence="3">Lacks conserved residue(s) required for the propagation of feature annotation.</text>
</comment>
<evidence type="ECO:0000256" key="3">
    <source>
        <dbReference type="PROSITE-ProRule" id="PRU00059"/>
    </source>
</evidence>
<dbReference type="STRING" id="158441.A0A226EFT8"/>
<dbReference type="PANTHER" id="PTHR24251">
    <property type="entry name" value="OVOCHYMASE-RELATED"/>
    <property type="match status" value="1"/>
</dbReference>
<reference evidence="6 7" key="1">
    <citation type="submission" date="2015-12" db="EMBL/GenBank/DDBJ databases">
        <title>The genome of Folsomia candida.</title>
        <authorList>
            <person name="Faddeeva A."/>
            <person name="Derks M.F."/>
            <person name="Anvar Y."/>
            <person name="Smit S."/>
            <person name="Van Straalen N."/>
            <person name="Roelofs D."/>
        </authorList>
    </citation>
    <scope>NUCLEOTIDE SEQUENCE [LARGE SCALE GENOMIC DNA]</scope>
    <source>
        <strain evidence="6 7">VU population</strain>
        <tissue evidence="6">Whole body</tissue>
    </source>
</reference>
<organism evidence="6 7">
    <name type="scientific">Folsomia candida</name>
    <name type="common">Springtail</name>
    <dbReference type="NCBI Taxonomy" id="158441"/>
    <lineage>
        <taxon>Eukaryota</taxon>
        <taxon>Metazoa</taxon>
        <taxon>Ecdysozoa</taxon>
        <taxon>Arthropoda</taxon>
        <taxon>Hexapoda</taxon>
        <taxon>Collembola</taxon>
        <taxon>Entomobryomorpha</taxon>
        <taxon>Isotomoidea</taxon>
        <taxon>Isotomidae</taxon>
        <taxon>Proisotominae</taxon>
        <taxon>Folsomia</taxon>
    </lineage>
</organism>